<proteinExistence type="predicted"/>
<sequence length="501" mass="53818">MLLTPALCILHSLLVAGSQPLSGLDLQDSWSAAGLAASASSAPLKFKLSMRPITTHVNVLLAGSSHYLGKAPYYSKDAGVPASVPTADGSAPVSVETGSAASDDDAAASGGEVAADSGSTSSNSPVDLHAAFLRDPAAWATQLPPVLLPEACREMVYTIQDSPGQGSTTDASYHIEVLLSHLLQQQAKDHKKLCGSMNVDTSLACGCLQHSTTACFYFLPPHGPSKLDLLAMSALSQHVALLSVLTLPEGVSEEQAQQLQVTVRQLLETPGAYVEGLRPIRAYKIAHSADSSGSRLQLPLLLCTPAPGASSSSLFESLMPLLTSNEVYGLLDDAWERYSRFCDDFEDECHDLDALARHVCSHHLIDHIPSLGVLYDTTDQLALLENKLKEKTRAVEQVQQQHQQELKEAADQAARLQLELDAKVADVKQQEQVIAALAAFLVGVVEEKMRVRGQNIKYAPRAEAALADATDVVGYPWKPTISERLKPKLLAAIEEAMRRWH</sequence>
<dbReference type="Gene3D" id="3.40.50.300">
    <property type="entry name" value="P-loop containing nucleotide triphosphate hydrolases"/>
    <property type="match status" value="1"/>
</dbReference>
<evidence type="ECO:0000256" key="3">
    <source>
        <dbReference type="SAM" id="SignalP"/>
    </source>
</evidence>
<feature type="signal peptide" evidence="3">
    <location>
        <begin position="1"/>
        <end position="18"/>
    </location>
</feature>
<keyword evidence="3" id="KW-0732">Signal</keyword>
<keyword evidence="1" id="KW-0175">Coiled coil</keyword>
<protein>
    <submittedName>
        <fullName evidence="4">Uncharacterized protein</fullName>
    </submittedName>
</protein>
<evidence type="ECO:0000313" key="4">
    <source>
        <dbReference type="EMBL" id="SZX70017.1"/>
    </source>
</evidence>
<gene>
    <name evidence="4" type="ORF">BQ4739_LOCUS10268</name>
</gene>
<evidence type="ECO:0000256" key="1">
    <source>
        <dbReference type="SAM" id="Coils"/>
    </source>
</evidence>
<dbReference type="AlphaFoldDB" id="A0A383VX27"/>
<dbReference type="STRING" id="3088.A0A383VX27"/>
<feature type="coiled-coil region" evidence="1">
    <location>
        <begin position="381"/>
        <end position="433"/>
    </location>
</feature>
<organism evidence="4 5">
    <name type="scientific">Tetradesmus obliquus</name>
    <name type="common">Green alga</name>
    <name type="synonym">Acutodesmus obliquus</name>
    <dbReference type="NCBI Taxonomy" id="3088"/>
    <lineage>
        <taxon>Eukaryota</taxon>
        <taxon>Viridiplantae</taxon>
        <taxon>Chlorophyta</taxon>
        <taxon>core chlorophytes</taxon>
        <taxon>Chlorophyceae</taxon>
        <taxon>CS clade</taxon>
        <taxon>Sphaeropleales</taxon>
        <taxon>Scenedesmaceae</taxon>
        <taxon>Tetradesmus</taxon>
    </lineage>
</organism>
<dbReference type="Proteomes" id="UP000256970">
    <property type="component" value="Unassembled WGS sequence"/>
</dbReference>
<accession>A0A383VX27</accession>
<dbReference type="InterPro" id="IPR027417">
    <property type="entry name" value="P-loop_NTPase"/>
</dbReference>
<evidence type="ECO:0000256" key="2">
    <source>
        <dbReference type="SAM" id="MobiDB-lite"/>
    </source>
</evidence>
<feature type="chain" id="PRO_5016582783" evidence="3">
    <location>
        <begin position="19"/>
        <end position="501"/>
    </location>
</feature>
<feature type="compositionally biased region" description="Low complexity" evidence="2">
    <location>
        <begin position="107"/>
        <end position="119"/>
    </location>
</feature>
<dbReference type="EMBL" id="FNXT01000969">
    <property type="protein sequence ID" value="SZX70017.1"/>
    <property type="molecule type" value="Genomic_DNA"/>
</dbReference>
<evidence type="ECO:0000313" key="5">
    <source>
        <dbReference type="Proteomes" id="UP000256970"/>
    </source>
</evidence>
<name>A0A383VX27_TETOB</name>
<reference evidence="4 5" key="1">
    <citation type="submission" date="2016-10" db="EMBL/GenBank/DDBJ databases">
        <authorList>
            <person name="Cai Z."/>
        </authorList>
    </citation>
    <scope>NUCLEOTIDE SEQUENCE [LARGE SCALE GENOMIC DNA]</scope>
</reference>
<keyword evidence="5" id="KW-1185">Reference proteome</keyword>
<feature type="region of interest" description="Disordered" evidence="2">
    <location>
        <begin position="85"/>
        <end position="123"/>
    </location>
</feature>